<proteinExistence type="predicted"/>
<dbReference type="InterPro" id="IPR000086">
    <property type="entry name" value="NUDIX_hydrolase_dom"/>
</dbReference>
<dbReference type="InParanoid" id="A0A212EL76"/>
<keyword evidence="3" id="KW-1185">Reference proteome</keyword>
<comment type="caution">
    <text evidence="2">The sequence shown here is derived from an EMBL/GenBank/DDBJ whole genome shotgun (WGS) entry which is preliminary data.</text>
</comment>
<dbReference type="eggNOG" id="KOG4195">
    <property type="taxonomic scope" value="Eukaryota"/>
</dbReference>
<evidence type="ECO:0000313" key="2">
    <source>
        <dbReference type="EMBL" id="OWR42221.1"/>
    </source>
</evidence>
<dbReference type="PANTHER" id="PTHR13030:SF8">
    <property type="entry name" value="ADP-RIBOSE PYROPHOSPHATASE, MITOCHONDRIAL"/>
    <property type="match status" value="1"/>
</dbReference>
<dbReference type="EMBL" id="AGBW02014132">
    <property type="protein sequence ID" value="OWR42221.1"/>
    <property type="molecule type" value="Genomic_DNA"/>
</dbReference>
<dbReference type="InterPro" id="IPR015797">
    <property type="entry name" value="NUDIX_hydrolase-like_dom_sf"/>
</dbReference>
<dbReference type="InterPro" id="IPR039989">
    <property type="entry name" value="NUDT9"/>
</dbReference>
<dbReference type="SUPFAM" id="SSF55811">
    <property type="entry name" value="Nudix"/>
    <property type="match status" value="1"/>
</dbReference>
<feature type="domain" description="Nudix hydrolase" evidence="1">
    <location>
        <begin position="108"/>
        <end position="266"/>
    </location>
</feature>
<reference evidence="2 3" key="1">
    <citation type="journal article" date="2011" name="Cell">
        <title>The monarch butterfly genome yields insights into long-distance migration.</title>
        <authorList>
            <person name="Zhan S."/>
            <person name="Merlin C."/>
            <person name="Boore J.L."/>
            <person name="Reppert S.M."/>
        </authorList>
    </citation>
    <scope>NUCLEOTIDE SEQUENCE [LARGE SCALE GENOMIC DNA]</scope>
    <source>
        <strain evidence="2">F-2</strain>
    </source>
</reference>
<organism evidence="2 3">
    <name type="scientific">Danaus plexippus plexippus</name>
    <dbReference type="NCBI Taxonomy" id="278856"/>
    <lineage>
        <taxon>Eukaryota</taxon>
        <taxon>Metazoa</taxon>
        <taxon>Ecdysozoa</taxon>
        <taxon>Arthropoda</taxon>
        <taxon>Hexapoda</taxon>
        <taxon>Insecta</taxon>
        <taxon>Pterygota</taxon>
        <taxon>Neoptera</taxon>
        <taxon>Endopterygota</taxon>
        <taxon>Lepidoptera</taxon>
        <taxon>Glossata</taxon>
        <taxon>Ditrysia</taxon>
        <taxon>Papilionoidea</taxon>
        <taxon>Nymphalidae</taxon>
        <taxon>Danainae</taxon>
        <taxon>Danaini</taxon>
        <taxon>Danaina</taxon>
        <taxon>Danaus</taxon>
        <taxon>Danaus</taxon>
    </lineage>
</organism>
<dbReference type="AlphaFoldDB" id="A0A212EL76"/>
<evidence type="ECO:0000313" key="3">
    <source>
        <dbReference type="Proteomes" id="UP000007151"/>
    </source>
</evidence>
<dbReference type="FunCoup" id="A0A212EL76">
    <property type="interactions" value="1232"/>
</dbReference>
<accession>A0A212EL76</accession>
<dbReference type="Pfam" id="PF25969">
    <property type="entry name" value="NUDT9_N"/>
    <property type="match status" value="1"/>
</dbReference>
<name>A0A212EL76_DANPL</name>
<evidence type="ECO:0000259" key="1">
    <source>
        <dbReference type="PROSITE" id="PS51462"/>
    </source>
</evidence>
<dbReference type="Pfam" id="PF00293">
    <property type="entry name" value="NUDIX"/>
    <property type="match status" value="1"/>
</dbReference>
<dbReference type="Proteomes" id="UP000007151">
    <property type="component" value="Unassembled WGS sequence"/>
</dbReference>
<gene>
    <name evidence="2" type="ORF">KGM_207791</name>
</gene>
<dbReference type="PROSITE" id="PS51462">
    <property type="entry name" value="NUDIX"/>
    <property type="match status" value="1"/>
</dbReference>
<dbReference type="Gene3D" id="3.90.79.10">
    <property type="entry name" value="Nucleoside Triphosphate Pyrophosphohydrolase"/>
    <property type="match status" value="2"/>
</dbReference>
<dbReference type="PANTHER" id="PTHR13030">
    <property type="entry name" value="NUDIX HYDROLASE"/>
    <property type="match status" value="1"/>
</dbReference>
<protein>
    <submittedName>
        <fullName evidence="2">ADP-ribose pyrophosphatase</fullName>
    </submittedName>
</protein>
<sequence>MSVHIKCRSRFYPRSSIERFIVPDKKVPWSVEFKEYCPKTYNAPSIHGKPWADPDIRNPNFTPKWNDIDGQVNRKSYTGIYKISDGMPLNPFGRTGISGRGVLGRWGPNHAADPVVTRWKDSNHSILQFVAIKRGDTGEWALPGGMVDPGEKFATTAIREFQEEAMNSLEASQDEKNKWVEKFKDFFSSGIEIYSGYVDDPRNTDNAWMETTAYNYHDETGTTVGALNLKAGDDAVGVQWVDITPILNLSGIEIYSGYVDDPRNTDNAWMETTAYNYHDETGTTVGALNLKAGDDAVGVQWVDITPTLNLYASHKDIVNKVYKTIVPDSRENK</sequence>
<dbReference type="KEGG" id="dpl:KGM_207791"/>
<dbReference type="GO" id="GO:0047631">
    <property type="term" value="F:ADP-ribose diphosphatase activity"/>
    <property type="evidence" value="ECO:0007669"/>
    <property type="project" value="InterPro"/>
</dbReference>
<dbReference type="STRING" id="278856.A0A212EL76"/>
<dbReference type="CDD" id="cd03670">
    <property type="entry name" value="NUDIX_ADPRase_Nudt9"/>
    <property type="match status" value="1"/>
</dbReference>